<dbReference type="RefSeq" id="WP_093255973.1">
    <property type="nucleotide sequence ID" value="NZ_FNQM01000022.1"/>
</dbReference>
<evidence type="ECO:0000259" key="9">
    <source>
        <dbReference type="Pfam" id="PF01850"/>
    </source>
</evidence>
<organism evidence="10 11">
    <name type="scientific">Rubrimonas cliftonensis</name>
    <dbReference type="NCBI Taxonomy" id="89524"/>
    <lineage>
        <taxon>Bacteria</taxon>
        <taxon>Pseudomonadati</taxon>
        <taxon>Pseudomonadota</taxon>
        <taxon>Alphaproteobacteria</taxon>
        <taxon>Rhodobacterales</taxon>
        <taxon>Paracoccaceae</taxon>
        <taxon>Rubrimonas</taxon>
    </lineage>
</organism>
<evidence type="ECO:0000256" key="3">
    <source>
        <dbReference type="ARBA" id="ARBA00022722"/>
    </source>
</evidence>
<dbReference type="OrthoDB" id="9804823at2"/>
<evidence type="ECO:0000256" key="1">
    <source>
        <dbReference type="ARBA" id="ARBA00001946"/>
    </source>
</evidence>
<evidence type="ECO:0000313" key="11">
    <source>
        <dbReference type="Proteomes" id="UP000198703"/>
    </source>
</evidence>
<evidence type="ECO:0000256" key="5">
    <source>
        <dbReference type="ARBA" id="ARBA00022801"/>
    </source>
</evidence>
<dbReference type="GO" id="GO:0004540">
    <property type="term" value="F:RNA nuclease activity"/>
    <property type="evidence" value="ECO:0007669"/>
    <property type="project" value="InterPro"/>
</dbReference>
<dbReference type="GO" id="GO:0090729">
    <property type="term" value="F:toxin activity"/>
    <property type="evidence" value="ECO:0007669"/>
    <property type="project" value="UniProtKB-KW"/>
</dbReference>
<evidence type="ECO:0000256" key="4">
    <source>
        <dbReference type="ARBA" id="ARBA00022723"/>
    </source>
</evidence>
<feature type="domain" description="PIN" evidence="9">
    <location>
        <begin position="3"/>
        <end position="125"/>
    </location>
</feature>
<dbReference type="AlphaFoldDB" id="A0A1H4FI88"/>
<dbReference type="Gene3D" id="3.40.50.1010">
    <property type="entry name" value="5'-nuclease"/>
    <property type="match status" value="1"/>
</dbReference>
<proteinExistence type="inferred from homology"/>
<keyword evidence="4 8" id="KW-0479">Metal-binding</keyword>
<dbReference type="PANTHER" id="PTHR33653">
    <property type="entry name" value="RIBONUCLEASE VAPC2"/>
    <property type="match status" value="1"/>
</dbReference>
<evidence type="ECO:0000256" key="8">
    <source>
        <dbReference type="HAMAP-Rule" id="MF_00265"/>
    </source>
</evidence>
<dbReference type="SUPFAM" id="SSF88723">
    <property type="entry name" value="PIN domain-like"/>
    <property type="match status" value="1"/>
</dbReference>
<sequence>MAYLLDANALISVLRRGSKSPVATQMREHADALSTSMLAAEELYRGAWRSQRVEENLVSVDNLLAVATPLDFTREDARVAGQLDATLSARGQRIGPFDTLIAAQALVRELVLVTHNMREFGKVDGLRTEDWEAAK</sequence>
<gene>
    <name evidence="8" type="primary">vapC</name>
    <name evidence="10" type="ORF">SAMN05444370_12222</name>
</gene>
<name>A0A1H4FI88_9RHOB</name>
<dbReference type="STRING" id="89524.SAMN05444370_12222"/>
<comment type="cofactor">
    <cofactor evidence="1 8">
        <name>Mg(2+)</name>
        <dbReference type="ChEBI" id="CHEBI:18420"/>
    </cofactor>
</comment>
<keyword evidence="10" id="KW-0255">Endonuclease</keyword>
<dbReference type="InterPro" id="IPR022907">
    <property type="entry name" value="VapC_family"/>
</dbReference>
<evidence type="ECO:0000256" key="2">
    <source>
        <dbReference type="ARBA" id="ARBA00022649"/>
    </source>
</evidence>
<dbReference type="CDD" id="cd18745">
    <property type="entry name" value="PIN_VapC4-5_FitB-like"/>
    <property type="match status" value="1"/>
</dbReference>
<dbReference type="InterPro" id="IPR050556">
    <property type="entry name" value="Type_II_TA_system_RNase"/>
</dbReference>
<keyword evidence="2 8" id="KW-1277">Toxin-antitoxin system</keyword>
<dbReference type="GO" id="GO:0000287">
    <property type="term" value="F:magnesium ion binding"/>
    <property type="evidence" value="ECO:0007669"/>
    <property type="project" value="UniProtKB-UniRule"/>
</dbReference>
<feature type="binding site" evidence="8">
    <location>
        <position position="6"/>
    </location>
    <ligand>
        <name>Mg(2+)</name>
        <dbReference type="ChEBI" id="CHEBI:18420"/>
    </ligand>
</feature>
<keyword evidence="5 8" id="KW-0378">Hydrolase</keyword>
<keyword evidence="8" id="KW-0800">Toxin</keyword>
<evidence type="ECO:0000256" key="7">
    <source>
        <dbReference type="ARBA" id="ARBA00038093"/>
    </source>
</evidence>
<evidence type="ECO:0000313" key="10">
    <source>
        <dbReference type="EMBL" id="SEA96468.1"/>
    </source>
</evidence>
<keyword evidence="6 8" id="KW-0460">Magnesium</keyword>
<keyword evidence="3 8" id="KW-0540">Nuclease</keyword>
<dbReference type="Proteomes" id="UP000198703">
    <property type="component" value="Unassembled WGS sequence"/>
</dbReference>
<dbReference type="InterPro" id="IPR002716">
    <property type="entry name" value="PIN_dom"/>
</dbReference>
<feature type="binding site" evidence="8">
    <location>
        <position position="98"/>
    </location>
    <ligand>
        <name>Mg(2+)</name>
        <dbReference type="ChEBI" id="CHEBI:18420"/>
    </ligand>
</feature>
<comment type="function">
    <text evidence="8">Toxic component of a toxin-antitoxin (TA) system. An RNase.</text>
</comment>
<dbReference type="EMBL" id="FNQM01000022">
    <property type="protein sequence ID" value="SEA96468.1"/>
    <property type="molecule type" value="Genomic_DNA"/>
</dbReference>
<reference evidence="10 11" key="1">
    <citation type="submission" date="2016-10" db="EMBL/GenBank/DDBJ databases">
        <authorList>
            <person name="de Groot N.N."/>
        </authorList>
    </citation>
    <scope>NUCLEOTIDE SEQUENCE [LARGE SCALE GENOMIC DNA]</scope>
    <source>
        <strain evidence="10 11">DSM 15345</strain>
    </source>
</reference>
<comment type="similarity">
    <text evidence="7 8">Belongs to the PINc/VapC protein family.</text>
</comment>
<dbReference type="GO" id="GO:0016787">
    <property type="term" value="F:hydrolase activity"/>
    <property type="evidence" value="ECO:0007669"/>
    <property type="project" value="UniProtKB-KW"/>
</dbReference>
<dbReference type="HAMAP" id="MF_00265">
    <property type="entry name" value="VapC_Nob1"/>
    <property type="match status" value="1"/>
</dbReference>
<dbReference type="PANTHER" id="PTHR33653:SF1">
    <property type="entry name" value="RIBONUCLEASE VAPC2"/>
    <property type="match status" value="1"/>
</dbReference>
<dbReference type="InterPro" id="IPR029060">
    <property type="entry name" value="PIN-like_dom_sf"/>
</dbReference>
<dbReference type="EC" id="3.1.-.-" evidence="8"/>
<protein>
    <recommendedName>
        <fullName evidence="8">Ribonuclease VapC</fullName>
        <shortName evidence="8">RNase VapC</shortName>
        <ecNumber evidence="8">3.1.-.-</ecNumber>
    </recommendedName>
    <alternativeName>
        <fullName evidence="8">Toxin VapC</fullName>
    </alternativeName>
</protein>
<evidence type="ECO:0000256" key="6">
    <source>
        <dbReference type="ARBA" id="ARBA00022842"/>
    </source>
</evidence>
<keyword evidence="11" id="KW-1185">Reference proteome</keyword>
<accession>A0A1H4FI88</accession>
<dbReference type="GO" id="GO:0004519">
    <property type="term" value="F:endonuclease activity"/>
    <property type="evidence" value="ECO:0007669"/>
    <property type="project" value="UniProtKB-KW"/>
</dbReference>
<dbReference type="Pfam" id="PF01850">
    <property type="entry name" value="PIN"/>
    <property type="match status" value="1"/>
</dbReference>